<feature type="domain" description="Thioredoxin" evidence="2">
    <location>
        <begin position="13"/>
        <end position="148"/>
    </location>
</feature>
<dbReference type="RefSeq" id="WP_208393995.1">
    <property type="nucleotide sequence ID" value="NZ_BAAADD010000012.1"/>
</dbReference>
<accession>A0ABP3QCU6</accession>
<comment type="caution">
    <text evidence="3">The sequence shown here is derived from an EMBL/GenBank/DDBJ whole genome shotgun (WGS) entry which is preliminary data.</text>
</comment>
<dbReference type="Proteomes" id="UP001499951">
    <property type="component" value="Unassembled WGS sequence"/>
</dbReference>
<gene>
    <name evidence="3" type="ORF">GCM10008942_38480</name>
</gene>
<dbReference type="InterPro" id="IPR013766">
    <property type="entry name" value="Thioredoxin_domain"/>
</dbReference>
<dbReference type="CDD" id="cd02966">
    <property type="entry name" value="TlpA_like_family"/>
    <property type="match status" value="1"/>
</dbReference>
<name>A0ABP3QCU6_9PROT</name>
<evidence type="ECO:0000256" key="1">
    <source>
        <dbReference type="SAM" id="SignalP"/>
    </source>
</evidence>
<proteinExistence type="predicted"/>
<keyword evidence="1" id="KW-0732">Signal</keyword>
<dbReference type="EMBL" id="BAAADD010000012">
    <property type="protein sequence ID" value="GAA0585818.1"/>
    <property type="molecule type" value="Genomic_DNA"/>
</dbReference>
<dbReference type="PANTHER" id="PTHR42852">
    <property type="entry name" value="THIOL:DISULFIDE INTERCHANGE PROTEIN DSBE"/>
    <property type="match status" value="1"/>
</dbReference>
<feature type="signal peptide" evidence="1">
    <location>
        <begin position="1"/>
        <end position="24"/>
    </location>
</feature>
<dbReference type="Gene3D" id="3.40.30.10">
    <property type="entry name" value="Glutaredoxin"/>
    <property type="match status" value="1"/>
</dbReference>
<evidence type="ECO:0000259" key="2">
    <source>
        <dbReference type="PROSITE" id="PS51352"/>
    </source>
</evidence>
<dbReference type="InterPro" id="IPR050553">
    <property type="entry name" value="Thioredoxin_ResA/DsbE_sf"/>
</dbReference>
<organism evidence="3 4">
    <name type="scientific">Rhizomicrobium electricum</name>
    <dbReference type="NCBI Taxonomy" id="480070"/>
    <lineage>
        <taxon>Bacteria</taxon>
        <taxon>Pseudomonadati</taxon>
        <taxon>Pseudomonadota</taxon>
        <taxon>Alphaproteobacteria</taxon>
        <taxon>Micropepsales</taxon>
        <taxon>Micropepsaceae</taxon>
        <taxon>Rhizomicrobium</taxon>
    </lineage>
</organism>
<evidence type="ECO:0000313" key="4">
    <source>
        <dbReference type="Proteomes" id="UP001499951"/>
    </source>
</evidence>
<dbReference type="Pfam" id="PF08534">
    <property type="entry name" value="Redoxin"/>
    <property type="match status" value="1"/>
</dbReference>
<dbReference type="InterPro" id="IPR013740">
    <property type="entry name" value="Redoxin"/>
</dbReference>
<keyword evidence="4" id="KW-1185">Reference proteome</keyword>
<reference evidence="4" key="1">
    <citation type="journal article" date="2019" name="Int. J. Syst. Evol. Microbiol.">
        <title>The Global Catalogue of Microorganisms (GCM) 10K type strain sequencing project: providing services to taxonomists for standard genome sequencing and annotation.</title>
        <authorList>
            <consortium name="The Broad Institute Genomics Platform"/>
            <consortium name="The Broad Institute Genome Sequencing Center for Infectious Disease"/>
            <person name="Wu L."/>
            <person name="Ma J."/>
        </authorList>
    </citation>
    <scope>NUCLEOTIDE SEQUENCE [LARGE SCALE GENOMIC DNA]</scope>
    <source>
        <strain evidence="4">JCM 15089</strain>
    </source>
</reference>
<dbReference type="PANTHER" id="PTHR42852:SF18">
    <property type="entry name" value="CHROMOSOME UNDETERMINED SCAFFOLD_47, WHOLE GENOME SHOTGUN SEQUENCE"/>
    <property type="match status" value="1"/>
</dbReference>
<evidence type="ECO:0000313" key="3">
    <source>
        <dbReference type="EMBL" id="GAA0585818.1"/>
    </source>
</evidence>
<dbReference type="InterPro" id="IPR036249">
    <property type="entry name" value="Thioredoxin-like_sf"/>
</dbReference>
<sequence>MGLRAMRWALLCLAVGLTGFPANAADLDLNAYKGKVVYLDFWASWCTPCRQSFPWMGQIQESNGRRGLVVIAVNVDHDKDLAEKFLQRFSPRFKIVYDPHGEIAHQYGLKDMPTSYVIGRDGKVRFTHAGFYPNQQAVYSAHIEEVLNEPSR</sequence>
<dbReference type="SUPFAM" id="SSF52833">
    <property type="entry name" value="Thioredoxin-like"/>
    <property type="match status" value="1"/>
</dbReference>
<protein>
    <submittedName>
        <fullName evidence="3">TlpA disulfide reductase family protein</fullName>
    </submittedName>
</protein>
<feature type="chain" id="PRO_5047361297" evidence="1">
    <location>
        <begin position="25"/>
        <end position="152"/>
    </location>
</feature>
<dbReference type="PROSITE" id="PS51352">
    <property type="entry name" value="THIOREDOXIN_2"/>
    <property type="match status" value="1"/>
</dbReference>